<reference evidence="2" key="2">
    <citation type="submission" date="2020-11" db="EMBL/GenBank/DDBJ databases">
        <authorList>
            <person name="McCartney M.A."/>
            <person name="Auch B."/>
            <person name="Kono T."/>
            <person name="Mallez S."/>
            <person name="Becker A."/>
            <person name="Gohl D.M."/>
            <person name="Silverstein K.A.T."/>
            <person name="Koren S."/>
            <person name="Bechman K.B."/>
            <person name="Herman A."/>
            <person name="Abrahante J.E."/>
            <person name="Garbe J."/>
        </authorList>
    </citation>
    <scope>NUCLEOTIDE SEQUENCE</scope>
    <source>
        <strain evidence="2">Duluth1</strain>
        <tissue evidence="2">Whole animal</tissue>
    </source>
</reference>
<comment type="caution">
    <text evidence="2">The sequence shown here is derived from an EMBL/GenBank/DDBJ whole genome shotgun (WGS) entry which is preliminary data.</text>
</comment>
<evidence type="ECO:0000259" key="1">
    <source>
        <dbReference type="Pfam" id="PF07773"/>
    </source>
</evidence>
<evidence type="ECO:0000313" key="3">
    <source>
        <dbReference type="Proteomes" id="UP000828390"/>
    </source>
</evidence>
<dbReference type="InterPro" id="IPR011677">
    <property type="entry name" value="TCTN1-3_dom"/>
</dbReference>
<accession>A0A9D4MXV1</accession>
<dbReference type="Pfam" id="PF07773">
    <property type="entry name" value="TCTN_DUF1619"/>
    <property type="match status" value="1"/>
</dbReference>
<keyword evidence="3" id="KW-1185">Reference proteome</keyword>
<dbReference type="AlphaFoldDB" id="A0A9D4MXV1"/>
<gene>
    <name evidence="2" type="ORF">DPMN_007102</name>
</gene>
<organism evidence="2 3">
    <name type="scientific">Dreissena polymorpha</name>
    <name type="common">Zebra mussel</name>
    <name type="synonym">Mytilus polymorpha</name>
    <dbReference type="NCBI Taxonomy" id="45954"/>
    <lineage>
        <taxon>Eukaryota</taxon>
        <taxon>Metazoa</taxon>
        <taxon>Spiralia</taxon>
        <taxon>Lophotrochozoa</taxon>
        <taxon>Mollusca</taxon>
        <taxon>Bivalvia</taxon>
        <taxon>Autobranchia</taxon>
        <taxon>Heteroconchia</taxon>
        <taxon>Euheterodonta</taxon>
        <taxon>Imparidentia</taxon>
        <taxon>Neoheterodontei</taxon>
        <taxon>Myida</taxon>
        <taxon>Dreissenoidea</taxon>
        <taxon>Dreissenidae</taxon>
        <taxon>Dreissena</taxon>
    </lineage>
</organism>
<dbReference type="PANTHER" id="PTHR14611">
    <property type="entry name" value="TECTONIC FAMILY MEMBER"/>
    <property type="match status" value="1"/>
</dbReference>
<dbReference type="PANTHER" id="PTHR14611:SF2">
    <property type="entry name" value="TECTONIC"/>
    <property type="match status" value="1"/>
</dbReference>
<sequence length="258" mass="28161">MLQALTWVTQEILESSVEEGLTIVRASVTGMCETSTASRIPLRFGENMRTGCFIRLNLTSINQQICQNIQELIVQTLEGVNARGPNRYVATFGNTNTNKTGDWVRIIESNRPAPTEANGVDGTSCRLKMGLHIQVLYANVGALALPQRKIIGLALQYDAARDIAFVCTGAFCQDGVGLTQKFEVSQTVSYVDASQPATGAQGEAPIFVAKVPNDFFYPFLFYTSNRGVSTQHAQTFSSSSLVLSLLTVVFCKLFLKTL</sequence>
<feature type="domain" description="Tectonic-1-3" evidence="1">
    <location>
        <begin position="14"/>
        <end position="159"/>
    </location>
</feature>
<proteinExistence type="predicted"/>
<dbReference type="GO" id="GO:0060271">
    <property type="term" value="P:cilium assembly"/>
    <property type="evidence" value="ECO:0007669"/>
    <property type="project" value="TreeGrafter"/>
</dbReference>
<evidence type="ECO:0000313" key="2">
    <source>
        <dbReference type="EMBL" id="KAH3883152.1"/>
    </source>
</evidence>
<name>A0A9D4MXV1_DREPO</name>
<reference evidence="2" key="1">
    <citation type="journal article" date="2019" name="bioRxiv">
        <title>The Genome of the Zebra Mussel, Dreissena polymorpha: A Resource for Invasive Species Research.</title>
        <authorList>
            <person name="McCartney M.A."/>
            <person name="Auch B."/>
            <person name="Kono T."/>
            <person name="Mallez S."/>
            <person name="Zhang Y."/>
            <person name="Obille A."/>
            <person name="Becker A."/>
            <person name="Abrahante J.E."/>
            <person name="Garbe J."/>
            <person name="Badalamenti J.P."/>
            <person name="Herman A."/>
            <person name="Mangelson H."/>
            <person name="Liachko I."/>
            <person name="Sullivan S."/>
            <person name="Sone E.D."/>
            <person name="Koren S."/>
            <person name="Silverstein K.A.T."/>
            <person name="Beckman K.B."/>
            <person name="Gohl D.M."/>
        </authorList>
    </citation>
    <scope>NUCLEOTIDE SEQUENCE</scope>
    <source>
        <strain evidence="2">Duluth1</strain>
        <tissue evidence="2">Whole animal</tissue>
    </source>
</reference>
<dbReference type="Proteomes" id="UP000828390">
    <property type="component" value="Unassembled WGS sequence"/>
</dbReference>
<protein>
    <recommendedName>
        <fullName evidence="1">Tectonic-1-3 domain-containing protein</fullName>
    </recommendedName>
</protein>
<dbReference type="InterPro" id="IPR040354">
    <property type="entry name" value="TCTN1-3"/>
</dbReference>
<dbReference type="EMBL" id="JAIWYP010000001">
    <property type="protein sequence ID" value="KAH3883152.1"/>
    <property type="molecule type" value="Genomic_DNA"/>
</dbReference>